<evidence type="ECO:0000313" key="3">
    <source>
        <dbReference type="Proteomes" id="UP000199658"/>
    </source>
</evidence>
<dbReference type="EMBL" id="FOYO01000001">
    <property type="protein sequence ID" value="SFR33260.1"/>
    <property type="molecule type" value="Genomic_DNA"/>
</dbReference>
<sequence>MIRAGVIAALLVLAAPVTAAPNEQLLRSIENRLVFWNVGPVDYKALSTSQAAALHMKLSNAPSRFSGRSHMFRQELLTILRWDGSENNYSLKKSN</sequence>
<feature type="signal peptide" evidence="1">
    <location>
        <begin position="1"/>
        <end position="19"/>
    </location>
</feature>
<dbReference type="Proteomes" id="UP000199658">
    <property type="component" value="Unassembled WGS sequence"/>
</dbReference>
<accession>A0A1I6FTH6</accession>
<keyword evidence="1" id="KW-0732">Signal</keyword>
<feature type="chain" id="PRO_5011671013" evidence="1">
    <location>
        <begin position="20"/>
        <end position="95"/>
    </location>
</feature>
<keyword evidence="3" id="KW-1185">Reference proteome</keyword>
<dbReference type="STRING" id="670154.SAMN04488002_0292"/>
<dbReference type="AlphaFoldDB" id="A0A1I6FTH6"/>
<proteinExistence type="predicted"/>
<organism evidence="2 3">
    <name type="scientific">Litoreibacter janthinus</name>
    <dbReference type="NCBI Taxonomy" id="670154"/>
    <lineage>
        <taxon>Bacteria</taxon>
        <taxon>Pseudomonadati</taxon>
        <taxon>Pseudomonadota</taxon>
        <taxon>Alphaproteobacteria</taxon>
        <taxon>Rhodobacterales</taxon>
        <taxon>Roseobacteraceae</taxon>
        <taxon>Litoreibacter</taxon>
    </lineage>
</organism>
<gene>
    <name evidence="2" type="ORF">SAMN04488002_0292</name>
</gene>
<dbReference type="RefSeq" id="WP_090211553.1">
    <property type="nucleotide sequence ID" value="NZ_FOYO01000001.1"/>
</dbReference>
<protein>
    <submittedName>
        <fullName evidence="2">Uncharacterized protein</fullName>
    </submittedName>
</protein>
<reference evidence="3" key="1">
    <citation type="submission" date="2016-10" db="EMBL/GenBank/DDBJ databases">
        <authorList>
            <person name="Varghese N."/>
            <person name="Submissions S."/>
        </authorList>
    </citation>
    <scope>NUCLEOTIDE SEQUENCE [LARGE SCALE GENOMIC DNA]</scope>
    <source>
        <strain evidence="3">DSM 26921</strain>
    </source>
</reference>
<evidence type="ECO:0000313" key="2">
    <source>
        <dbReference type="EMBL" id="SFR33260.1"/>
    </source>
</evidence>
<name>A0A1I6FTH6_9RHOB</name>
<dbReference type="OrthoDB" id="7659287at2"/>
<evidence type="ECO:0000256" key="1">
    <source>
        <dbReference type="SAM" id="SignalP"/>
    </source>
</evidence>